<keyword evidence="4" id="KW-1185">Reference proteome</keyword>
<evidence type="ECO:0000313" key="4">
    <source>
        <dbReference type="Proteomes" id="UP000249363"/>
    </source>
</evidence>
<dbReference type="EMBL" id="MIKG01000006">
    <property type="protein sequence ID" value="RAO67844.1"/>
    <property type="molecule type" value="Genomic_DNA"/>
</dbReference>
<dbReference type="OrthoDB" id="405906at2759"/>
<proteinExistence type="predicted"/>
<keyword evidence="1" id="KW-0472">Membrane</keyword>
<name>A0A364KWB9_TALAM</name>
<evidence type="ECO:0000259" key="2">
    <source>
        <dbReference type="Pfam" id="PF24802"/>
    </source>
</evidence>
<evidence type="ECO:0000313" key="3">
    <source>
        <dbReference type="EMBL" id="RAO67844.1"/>
    </source>
</evidence>
<feature type="transmembrane region" description="Helical" evidence="1">
    <location>
        <begin position="65"/>
        <end position="88"/>
    </location>
</feature>
<protein>
    <recommendedName>
        <fullName evidence="2">DUF7703 domain-containing protein</fullName>
    </recommendedName>
</protein>
<dbReference type="Pfam" id="PF24802">
    <property type="entry name" value="DUF7703"/>
    <property type="match status" value="1"/>
</dbReference>
<evidence type="ECO:0000256" key="1">
    <source>
        <dbReference type="SAM" id="Phobius"/>
    </source>
</evidence>
<feature type="transmembrane region" description="Helical" evidence="1">
    <location>
        <begin position="94"/>
        <end position="118"/>
    </location>
</feature>
<dbReference type="RefSeq" id="XP_040732360.1">
    <property type="nucleotide sequence ID" value="XM_040876158.1"/>
</dbReference>
<dbReference type="AlphaFoldDB" id="A0A364KWB9"/>
<gene>
    <name evidence="3" type="ORF">BHQ10_003856</name>
</gene>
<dbReference type="GeneID" id="63793072"/>
<keyword evidence="1" id="KW-0812">Transmembrane</keyword>
<feature type="domain" description="DUF7703" evidence="2">
    <location>
        <begin position="36"/>
        <end position="266"/>
    </location>
</feature>
<comment type="caution">
    <text evidence="3">The sequence shown here is derived from an EMBL/GenBank/DDBJ whole genome shotgun (WGS) entry which is preliminary data.</text>
</comment>
<feature type="transmembrane region" description="Helical" evidence="1">
    <location>
        <begin position="215"/>
        <end position="235"/>
    </location>
</feature>
<accession>A0A364KWB9</accession>
<organism evidence="3 4">
    <name type="scientific">Talaromyces amestolkiae</name>
    <dbReference type="NCBI Taxonomy" id="1196081"/>
    <lineage>
        <taxon>Eukaryota</taxon>
        <taxon>Fungi</taxon>
        <taxon>Dikarya</taxon>
        <taxon>Ascomycota</taxon>
        <taxon>Pezizomycotina</taxon>
        <taxon>Eurotiomycetes</taxon>
        <taxon>Eurotiomycetidae</taxon>
        <taxon>Eurotiales</taxon>
        <taxon>Trichocomaceae</taxon>
        <taxon>Talaromyces</taxon>
        <taxon>Talaromyces sect. Talaromyces</taxon>
    </lineage>
</organism>
<sequence length="311" mass="35084">MATNITVPYISVSDFDWGLNLAAASSLPWNQTIWSLIAVFTALPLWMTLELTVQVLYLFRRWSGLYFCSVLITTWCISLHAIGFLLAYCVPSCSWIASSLITEIGWIGMVSGFSLVLYSRLNLLSFIMRNRHIPRIALAMIVTDAVLFHIPTFVVFMLGISSPASFVKFVSTMNILERVQIVMFSVQELILSGLYIYGTFKMAQDSFNSRIRGTIMLLITIQIAAIGCSALLIVLDFMGYYILKSFIHSFVYAFKLQLEFVILNEFRRLVTQAKSGAGTIEKDLTMFSLLKKKDMSSGGRNEETDMEIQPV</sequence>
<dbReference type="InterPro" id="IPR056120">
    <property type="entry name" value="DUF7703"/>
</dbReference>
<dbReference type="Proteomes" id="UP000249363">
    <property type="component" value="Unassembled WGS sequence"/>
</dbReference>
<keyword evidence="1" id="KW-1133">Transmembrane helix</keyword>
<reference evidence="3 4" key="1">
    <citation type="journal article" date="2017" name="Biotechnol. Biofuels">
        <title>Differential beta-glucosidase expression as a function of carbon source availability in Talaromyces amestolkiae: a genomic and proteomic approach.</title>
        <authorList>
            <person name="de Eugenio L.I."/>
            <person name="Mendez-Liter J.A."/>
            <person name="Nieto-Dominguez M."/>
            <person name="Alonso L."/>
            <person name="Gil-Munoz J."/>
            <person name="Barriuso J."/>
            <person name="Prieto A."/>
            <person name="Martinez M.J."/>
        </authorList>
    </citation>
    <scope>NUCLEOTIDE SEQUENCE [LARGE SCALE GENOMIC DNA]</scope>
    <source>
        <strain evidence="3 4">CIB</strain>
    </source>
</reference>
<dbReference type="PANTHER" id="PTHR37013">
    <property type="entry name" value="INTEGRAL MEMBRANE PROTEIN (AFU_ORTHOLOGUE AFUA_1G05950)-RELATED"/>
    <property type="match status" value="1"/>
</dbReference>
<dbReference type="STRING" id="1196081.A0A364KWB9"/>
<feature type="transmembrane region" description="Helical" evidence="1">
    <location>
        <begin position="138"/>
        <end position="161"/>
    </location>
</feature>
<feature type="transmembrane region" description="Helical" evidence="1">
    <location>
        <begin position="181"/>
        <end position="203"/>
    </location>
</feature>
<feature type="transmembrane region" description="Helical" evidence="1">
    <location>
        <begin position="33"/>
        <end position="58"/>
    </location>
</feature>